<accession>A0ABD6DKY3</accession>
<sequence>MKVVYGAWSATGTAVDLRNRGLTVETVLHAVRCDGAVGTGGSTQGGGPTLRIDCPDPGPVHEAVGVVEADGSVNTRRALAAVACQRGLEPPQADRIETLERELAAVDADEGAAPARRQARKRVSEAGAREAELTERVASLRGALRERRRLDEPTGELERELREVARELTDVETDRIAAEEALAAARRAARDGRDARERRLAIEDDLANARRAARAWLAARVDDEFADALAVVPGEASPGETPGAYDGDDVTAALAVARVATLDAPVVLSCDRFASAGAAATALDSPVLTV</sequence>
<dbReference type="Pfam" id="PF25254">
    <property type="entry name" value="DUF7856"/>
    <property type="match status" value="1"/>
</dbReference>
<dbReference type="AlphaFoldDB" id="A0ABD6DKY3"/>
<keyword evidence="4" id="KW-1185">Reference proteome</keyword>
<feature type="region of interest" description="Disordered" evidence="2">
    <location>
        <begin position="109"/>
        <end position="130"/>
    </location>
</feature>
<evidence type="ECO:0000256" key="1">
    <source>
        <dbReference type="SAM" id="Coils"/>
    </source>
</evidence>
<organism evidence="3 4">
    <name type="scientific">Haloarchaeobius litoreus</name>
    <dbReference type="NCBI Taxonomy" id="755306"/>
    <lineage>
        <taxon>Archaea</taxon>
        <taxon>Methanobacteriati</taxon>
        <taxon>Methanobacteriota</taxon>
        <taxon>Stenosarchaea group</taxon>
        <taxon>Halobacteria</taxon>
        <taxon>Halobacteriales</taxon>
        <taxon>Halorubellaceae</taxon>
        <taxon>Haloarchaeobius</taxon>
    </lineage>
</organism>
<reference evidence="3 4" key="1">
    <citation type="journal article" date="2019" name="Int. J. Syst. Evol. Microbiol.">
        <title>The Global Catalogue of Microorganisms (GCM) 10K type strain sequencing project: providing services to taxonomists for standard genome sequencing and annotation.</title>
        <authorList>
            <consortium name="The Broad Institute Genomics Platform"/>
            <consortium name="The Broad Institute Genome Sequencing Center for Infectious Disease"/>
            <person name="Wu L."/>
            <person name="Ma J."/>
        </authorList>
    </citation>
    <scope>NUCLEOTIDE SEQUENCE [LARGE SCALE GENOMIC DNA]</scope>
    <source>
        <strain evidence="3 4">CGMCC 1.10390</strain>
    </source>
</reference>
<dbReference type="Proteomes" id="UP001597034">
    <property type="component" value="Unassembled WGS sequence"/>
</dbReference>
<evidence type="ECO:0000256" key="2">
    <source>
        <dbReference type="SAM" id="MobiDB-lite"/>
    </source>
</evidence>
<feature type="coiled-coil region" evidence="1">
    <location>
        <begin position="154"/>
        <end position="181"/>
    </location>
</feature>
<proteinExistence type="predicted"/>
<gene>
    <name evidence="3" type="ORF">ACFSBL_13485</name>
</gene>
<dbReference type="EMBL" id="JBHUDO010000003">
    <property type="protein sequence ID" value="MFD1646697.1"/>
    <property type="molecule type" value="Genomic_DNA"/>
</dbReference>
<name>A0ABD6DKY3_9EURY</name>
<dbReference type="InterPro" id="IPR057178">
    <property type="entry name" value="DUF7856"/>
</dbReference>
<evidence type="ECO:0000313" key="3">
    <source>
        <dbReference type="EMBL" id="MFD1646697.1"/>
    </source>
</evidence>
<protein>
    <submittedName>
        <fullName evidence="3">Uncharacterized protein</fullName>
    </submittedName>
</protein>
<dbReference type="RefSeq" id="WP_256401222.1">
    <property type="nucleotide sequence ID" value="NZ_JANHJR010000003.1"/>
</dbReference>
<evidence type="ECO:0000313" key="4">
    <source>
        <dbReference type="Proteomes" id="UP001597034"/>
    </source>
</evidence>
<comment type="caution">
    <text evidence="3">The sequence shown here is derived from an EMBL/GenBank/DDBJ whole genome shotgun (WGS) entry which is preliminary data.</text>
</comment>
<keyword evidence="1" id="KW-0175">Coiled coil</keyword>